<protein>
    <submittedName>
        <fullName evidence="1">Uncharacterized protein</fullName>
    </submittedName>
</protein>
<proteinExistence type="predicted"/>
<dbReference type="EMBL" id="GBXM01020712">
    <property type="protein sequence ID" value="JAH87865.1"/>
    <property type="molecule type" value="Transcribed_RNA"/>
</dbReference>
<accession>A0A0E9WE89</accession>
<sequence length="26" mass="2952">MRAYSQQICPIQMTEAAVPQQESLTK</sequence>
<dbReference type="AlphaFoldDB" id="A0A0E9WE89"/>
<name>A0A0E9WE89_ANGAN</name>
<reference evidence="1" key="1">
    <citation type="submission" date="2014-11" db="EMBL/GenBank/DDBJ databases">
        <authorList>
            <person name="Amaro Gonzalez C."/>
        </authorList>
    </citation>
    <scope>NUCLEOTIDE SEQUENCE</scope>
</reference>
<organism evidence="1">
    <name type="scientific">Anguilla anguilla</name>
    <name type="common">European freshwater eel</name>
    <name type="synonym">Muraena anguilla</name>
    <dbReference type="NCBI Taxonomy" id="7936"/>
    <lineage>
        <taxon>Eukaryota</taxon>
        <taxon>Metazoa</taxon>
        <taxon>Chordata</taxon>
        <taxon>Craniata</taxon>
        <taxon>Vertebrata</taxon>
        <taxon>Euteleostomi</taxon>
        <taxon>Actinopterygii</taxon>
        <taxon>Neopterygii</taxon>
        <taxon>Teleostei</taxon>
        <taxon>Anguilliformes</taxon>
        <taxon>Anguillidae</taxon>
        <taxon>Anguilla</taxon>
    </lineage>
</organism>
<reference evidence="1" key="2">
    <citation type="journal article" date="2015" name="Fish Shellfish Immunol.">
        <title>Early steps in the European eel (Anguilla anguilla)-Vibrio vulnificus interaction in the gills: Role of the RtxA13 toxin.</title>
        <authorList>
            <person name="Callol A."/>
            <person name="Pajuelo D."/>
            <person name="Ebbesson L."/>
            <person name="Teles M."/>
            <person name="MacKenzie S."/>
            <person name="Amaro C."/>
        </authorList>
    </citation>
    <scope>NUCLEOTIDE SEQUENCE</scope>
</reference>
<evidence type="ECO:0000313" key="1">
    <source>
        <dbReference type="EMBL" id="JAH87865.1"/>
    </source>
</evidence>